<accession>A0A640KMI9</accession>
<gene>
    <name evidence="1" type="ORF">LtaPh_3021100</name>
</gene>
<organism evidence="1 2">
    <name type="scientific">Leishmania tarentolae</name>
    <name type="common">Sauroleishmania tarentolae</name>
    <dbReference type="NCBI Taxonomy" id="5689"/>
    <lineage>
        <taxon>Eukaryota</taxon>
        <taxon>Discoba</taxon>
        <taxon>Euglenozoa</taxon>
        <taxon>Kinetoplastea</taxon>
        <taxon>Metakinetoplastina</taxon>
        <taxon>Trypanosomatida</taxon>
        <taxon>Trypanosomatidae</taxon>
        <taxon>Leishmaniinae</taxon>
        <taxon>Leishmania</taxon>
        <taxon>lizard Leishmania</taxon>
    </lineage>
</organism>
<comment type="caution">
    <text evidence="1">The sequence shown here is derived from an EMBL/GenBank/DDBJ whole genome shotgun (WGS) entry which is preliminary data.</text>
</comment>
<keyword evidence="2" id="KW-1185">Reference proteome</keyword>
<name>A0A640KMI9_LEITA</name>
<dbReference type="AlphaFoldDB" id="A0A640KMI9"/>
<sequence length="76" mass="8496">MCATSYLQRWRGTAVTQSSGSVAKLQRGFLATDAMTMKLGLADNFIEEMEKQGAQSVIYKDILSSPPPWIWCRRPA</sequence>
<dbReference type="OrthoDB" id="339764at2759"/>
<evidence type="ECO:0000313" key="1">
    <source>
        <dbReference type="EMBL" id="GET90813.1"/>
    </source>
</evidence>
<proteinExistence type="predicted"/>
<dbReference type="Proteomes" id="UP000419144">
    <property type="component" value="Unassembled WGS sequence"/>
</dbReference>
<dbReference type="EMBL" id="BLBS01000043">
    <property type="protein sequence ID" value="GET90813.1"/>
    <property type="molecule type" value="Genomic_DNA"/>
</dbReference>
<reference evidence="1" key="1">
    <citation type="submission" date="2019-11" db="EMBL/GenBank/DDBJ databases">
        <title>Leishmania tarentolae CDS.</title>
        <authorList>
            <person name="Goto Y."/>
            <person name="Yamagishi J."/>
        </authorList>
    </citation>
    <scope>NUCLEOTIDE SEQUENCE [LARGE SCALE GENOMIC DNA]</scope>
    <source>
        <strain evidence="1">Parrot Tar II</strain>
    </source>
</reference>
<protein>
    <submittedName>
        <fullName evidence="1">Alcohol dehydrogenase, putative</fullName>
    </submittedName>
</protein>
<evidence type="ECO:0000313" key="2">
    <source>
        <dbReference type="Proteomes" id="UP000419144"/>
    </source>
</evidence>
<dbReference type="VEuPathDB" id="TriTrypDB:LtaPh_3021100"/>